<keyword evidence="3" id="KW-0285">Flavoprotein</keyword>
<dbReference type="Pfam" id="PF01565">
    <property type="entry name" value="FAD_binding_4"/>
    <property type="match status" value="1"/>
</dbReference>
<keyword evidence="4" id="KW-0274">FAD</keyword>
<feature type="domain" description="FAD-binding PCMH-type" evidence="7">
    <location>
        <begin position="70"/>
        <end position="240"/>
    </location>
</feature>
<organism evidence="8 9">
    <name type="scientific">Rehmannia glutinosa</name>
    <name type="common">Chinese foxglove</name>
    <dbReference type="NCBI Taxonomy" id="99300"/>
    <lineage>
        <taxon>Eukaryota</taxon>
        <taxon>Viridiplantae</taxon>
        <taxon>Streptophyta</taxon>
        <taxon>Embryophyta</taxon>
        <taxon>Tracheophyta</taxon>
        <taxon>Spermatophyta</taxon>
        <taxon>Magnoliopsida</taxon>
        <taxon>eudicotyledons</taxon>
        <taxon>Gunneridae</taxon>
        <taxon>Pentapetalae</taxon>
        <taxon>asterids</taxon>
        <taxon>lamiids</taxon>
        <taxon>Lamiales</taxon>
        <taxon>Orobanchaceae</taxon>
        <taxon>Rehmannieae</taxon>
        <taxon>Rehmannia</taxon>
    </lineage>
</organism>
<dbReference type="Gene3D" id="3.30.43.10">
    <property type="entry name" value="Uridine Diphospho-n-acetylenolpyruvylglucosamine Reductase, domain 2"/>
    <property type="match status" value="1"/>
</dbReference>
<reference evidence="8 9" key="1">
    <citation type="journal article" date="2021" name="Comput. Struct. Biotechnol. J.">
        <title>De novo genome assembly of the potent medicinal plant Rehmannia glutinosa using nanopore technology.</title>
        <authorList>
            <person name="Ma L."/>
            <person name="Dong C."/>
            <person name="Song C."/>
            <person name="Wang X."/>
            <person name="Zheng X."/>
            <person name="Niu Y."/>
            <person name="Chen S."/>
            <person name="Feng W."/>
        </authorList>
    </citation>
    <scope>NUCLEOTIDE SEQUENCE [LARGE SCALE GENOMIC DNA]</scope>
    <source>
        <strain evidence="8">DH-2019</strain>
    </source>
</reference>
<dbReference type="InterPro" id="IPR036318">
    <property type="entry name" value="FAD-bd_PCMH-like_sf"/>
</dbReference>
<evidence type="ECO:0000313" key="9">
    <source>
        <dbReference type="Proteomes" id="UP001318860"/>
    </source>
</evidence>
<proteinExistence type="inferred from homology"/>
<evidence type="ECO:0000313" key="8">
    <source>
        <dbReference type="EMBL" id="KAK6118282.1"/>
    </source>
</evidence>
<dbReference type="Gene3D" id="3.30.465.10">
    <property type="match status" value="1"/>
</dbReference>
<dbReference type="SUPFAM" id="SSF56176">
    <property type="entry name" value="FAD-binding/transporter-associated domain-like"/>
    <property type="match status" value="1"/>
</dbReference>
<dbReference type="InterPro" id="IPR016166">
    <property type="entry name" value="FAD-bd_PCMH"/>
</dbReference>
<dbReference type="InterPro" id="IPR006094">
    <property type="entry name" value="Oxid_FAD_bind_N"/>
</dbReference>
<dbReference type="InterPro" id="IPR006093">
    <property type="entry name" value="Oxy_OxRdtase_FAD_BS"/>
</dbReference>
<dbReference type="PROSITE" id="PS51387">
    <property type="entry name" value="FAD_PCMH"/>
    <property type="match status" value="1"/>
</dbReference>
<accession>A0ABR0U6Y5</accession>
<dbReference type="PANTHER" id="PTHR32448">
    <property type="entry name" value="OS08G0158400 PROTEIN"/>
    <property type="match status" value="1"/>
</dbReference>
<feature type="signal peptide" evidence="6">
    <location>
        <begin position="1"/>
        <end position="21"/>
    </location>
</feature>
<keyword evidence="6" id="KW-0732">Signal</keyword>
<feature type="chain" id="PRO_5046931422" description="FAD-binding PCMH-type domain-containing protein" evidence="6">
    <location>
        <begin position="22"/>
        <end position="240"/>
    </location>
</feature>
<dbReference type="EMBL" id="JABTTQ020003343">
    <property type="protein sequence ID" value="KAK6118282.1"/>
    <property type="molecule type" value="Genomic_DNA"/>
</dbReference>
<comment type="similarity">
    <text evidence="2">Belongs to the oxygen-dependent FAD-linked oxidoreductase family.</text>
</comment>
<dbReference type="InterPro" id="IPR016167">
    <property type="entry name" value="FAD-bd_PCMH_sub1"/>
</dbReference>
<protein>
    <recommendedName>
        <fullName evidence="7">FAD-binding PCMH-type domain-containing protein</fullName>
    </recommendedName>
</protein>
<dbReference type="InterPro" id="IPR016169">
    <property type="entry name" value="FAD-bd_PCMH_sub2"/>
</dbReference>
<evidence type="ECO:0000256" key="1">
    <source>
        <dbReference type="ARBA" id="ARBA00001974"/>
    </source>
</evidence>
<dbReference type="PROSITE" id="PS00862">
    <property type="entry name" value="OX2_COVAL_FAD"/>
    <property type="match status" value="1"/>
</dbReference>
<evidence type="ECO:0000256" key="3">
    <source>
        <dbReference type="ARBA" id="ARBA00022630"/>
    </source>
</evidence>
<evidence type="ECO:0000256" key="6">
    <source>
        <dbReference type="SAM" id="SignalP"/>
    </source>
</evidence>
<evidence type="ECO:0000256" key="5">
    <source>
        <dbReference type="ARBA" id="ARBA00023002"/>
    </source>
</evidence>
<keyword evidence="5" id="KW-0560">Oxidoreductase</keyword>
<sequence length="240" mass="26508">MAFHTLHVLLLISISLAFCKGNLESFVECMSINSPTEYTKSFKYIHTPGSPSYSNLLQYAEQNPRWLNSTSPKPQFIITPYNADEIKTTIICSKMHDLQIRVKSGGHDYEGLSFLCQTPFVIIDLINLRSISIDLEDETAWIQTGATIGELYYNIALKSKIHGFPAGLCPSVGVGGHFSGGGFGTLLRKHGLASDNIIDAYFMDINENILDRKSMGKIYSGLSEEVEGRVLGLYSPGRSS</sequence>
<evidence type="ECO:0000256" key="4">
    <source>
        <dbReference type="ARBA" id="ARBA00022827"/>
    </source>
</evidence>
<comment type="caution">
    <text evidence="8">The sequence shown here is derived from an EMBL/GenBank/DDBJ whole genome shotgun (WGS) entry which is preliminary data.</text>
</comment>
<comment type="cofactor">
    <cofactor evidence="1">
        <name>FAD</name>
        <dbReference type="ChEBI" id="CHEBI:57692"/>
    </cofactor>
</comment>
<dbReference type="Proteomes" id="UP001318860">
    <property type="component" value="Unassembled WGS sequence"/>
</dbReference>
<evidence type="ECO:0000256" key="2">
    <source>
        <dbReference type="ARBA" id="ARBA00005466"/>
    </source>
</evidence>
<gene>
    <name evidence="8" type="ORF">DH2020_047955</name>
</gene>
<name>A0ABR0U6Y5_REHGL</name>
<keyword evidence="9" id="KW-1185">Reference proteome</keyword>
<evidence type="ECO:0000259" key="7">
    <source>
        <dbReference type="PROSITE" id="PS51387"/>
    </source>
</evidence>